<dbReference type="AlphaFoldDB" id="A0A1J6I6U3"/>
<name>A0A1J6I6U3_9HYPH</name>
<accession>A0A1J6I6U3</accession>
<keyword evidence="2" id="KW-1185">Reference proteome</keyword>
<sequence length="92" mass="10457">MLANDHQNNQFSQFDDDAAVQLSHAVVLRIVMRWSCAEDVAEMFSALVRKGSVLLGGCVRFRWTRSIGWERRSIYLNGIASVKIQPMRVSES</sequence>
<comment type="caution">
    <text evidence="1">The sequence shown here is derived from an EMBL/GenBank/DDBJ whole genome shotgun (WGS) entry which is preliminary data.</text>
</comment>
<dbReference type="EMBL" id="MOEC01000043">
    <property type="protein sequence ID" value="OIS90680.1"/>
    <property type="molecule type" value="Genomic_DNA"/>
</dbReference>
<evidence type="ECO:0000313" key="2">
    <source>
        <dbReference type="Proteomes" id="UP000182985"/>
    </source>
</evidence>
<reference evidence="1 2" key="1">
    <citation type="submission" date="2016-10" db="EMBL/GenBank/DDBJ databases">
        <title>The Draft Genome Sequence of the Potato Rhizosphere Bacteria Ochrobactrum sp. IPA7.2.</title>
        <authorList>
            <person name="Gogoleva N.E."/>
            <person name="Khlopko Y.A."/>
            <person name="Burygin G.L."/>
            <person name="Plotnikov A.O."/>
        </authorList>
    </citation>
    <scope>NUCLEOTIDE SEQUENCE [LARGE SCALE GENOMIC DNA]</scope>
    <source>
        <strain evidence="1 2">IPA7.2</strain>
    </source>
</reference>
<organism evidence="1 2">
    <name type="scientific">Brucella cytisi</name>
    <dbReference type="NCBI Taxonomy" id="407152"/>
    <lineage>
        <taxon>Bacteria</taxon>
        <taxon>Pseudomonadati</taxon>
        <taxon>Pseudomonadota</taxon>
        <taxon>Alphaproteobacteria</taxon>
        <taxon>Hyphomicrobiales</taxon>
        <taxon>Brucellaceae</taxon>
        <taxon>Brucella/Ochrobactrum group</taxon>
        <taxon>Brucella</taxon>
    </lineage>
</organism>
<gene>
    <name evidence="1" type="ORF">BLA27_25450</name>
</gene>
<proteinExistence type="predicted"/>
<protein>
    <submittedName>
        <fullName evidence="1">Uncharacterized protein</fullName>
    </submittedName>
</protein>
<evidence type="ECO:0000313" key="1">
    <source>
        <dbReference type="EMBL" id="OIS90680.1"/>
    </source>
</evidence>
<dbReference type="Proteomes" id="UP000182985">
    <property type="component" value="Unassembled WGS sequence"/>
</dbReference>